<name>A0AA39YZQ3_9PEZI</name>
<gene>
    <name evidence="3" type="primary">eos1</name>
    <name evidence="3" type="ORF">DIS24_g2550</name>
</gene>
<feature type="transmembrane region" description="Helical" evidence="2">
    <location>
        <begin position="192"/>
        <end position="216"/>
    </location>
</feature>
<dbReference type="AlphaFoldDB" id="A0AA39YZQ3"/>
<sequence length="355" mass="38505">MSSQPPHQRARPGARHPFAASAPSAPLAQPQPVPSTPPPSYTPKDPFAPDDRVSSQYQTQGIPQPLTAVSTSSRPPSRRCSNPANAAIPAFSTPESHQQQATAQVHARRRSSAAARVAAASAPDLSRTLSREDPSLDMNGIPQSNSIEQLESPNAEPPSSALHPRIAVVLGINESFHVPLLLCRALATAPPIWWFVSLVITEVGLAALWCTASGYLSFYFADCLMSRWLLNYTPAATLVRLFTISAINVYTTSWWLHLSGASSDPRLLLPAWICIASMLTILYHLAHRHVNIRRETRAAVRAFYVSSSVSLFLLLLQSHLERGTWRVAPLVGIVERVARAWSDARVPTAGGGGEL</sequence>
<organism evidence="3 4">
    <name type="scientific">Lasiodiplodia hormozganensis</name>
    <dbReference type="NCBI Taxonomy" id="869390"/>
    <lineage>
        <taxon>Eukaryota</taxon>
        <taxon>Fungi</taxon>
        <taxon>Dikarya</taxon>
        <taxon>Ascomycota</taxon>
        <taxon>Pezizomycotina</taxon>
        <taxon>Dothideomycetes</taxon>
        <taxon>Dothideomycetes incertae sedis</taxon>
        <taxon>Botryosphaeriales</taxon>
        <taxon>Botryosphaeriaceae</taxon>
        <taxon>Lasiodiplodia</taxon>
    </lineage>
</organism>
<evidence type="ECO:0000256" key="2">
    <source>
        <dbReference type="SAM" id="Phobius"/>
    </source>
</evidence>
<feature type="compositionally biased region" description="Low complexity" evidence="1">
    <location>
        <begin position="15"/>
        <end position="28"/>
    </location>
</feature>
<keyword evidence="2" id="KW-0812">Transmembrane</keyword>
<dbReference type="GO" id="GO:0006487">
    <property type="term" value="P:protein N-linked glycosylation"/>
    <property type="evidence" value="ECO:0007669"/>
    <property type="project" value="TreeGrafter"/>
</dbReference>
<protein>
    <submittedName>
        <fullName evidence="3">N-glycosylation protein eos1</fullName>
    </submittedName>
</protein>
<feature type="transmembrane region" description="Helical" evidence="2">
    <location>
        <begin position="267"/>
        <end position="286"/>
    </location>
</feature>
<keyword evidence="2" id="KW-1133">Transmembrane helix</keyword>
<comment type="caution">
    <text evidence="3">The sequence shown here is derived from an EMBL/GenBank/DDBJ whole genome shotgun (WGS) entry which is preliminary data.</text>
</comment>
<reference evidence="3" key="1">
    <citation type="submission" date="2023-06" db="EMBL/GenBank/DDBJ databases">
        <title>Multi-omics analyses reveal the molecular pathogenesis toolkit of Lasiodiplodia hormozganensis, a cross-kingdom pathogen.</title>
        <authorList>
            <person name="Felix C."/>
            <person name="Meneses R."/>
            <person name="Goncalves M.F.M."/>
            <person name="Tilleman L."/>
            <person name="Duarte A.S."/>
            <person name="Jorrin-Novo J.V."/>
            <person name="Van De Peer Y."/>
            <person name="Deforce D."/>
            <person name="Van Nieuwerburgh F."/>
            <person name="Esteves A.C."/>
            <person name="Alves A."/>
        </authorList>
    </citation>
    <scope>NUCLEOTIDE SEQUENCE</scope>
    <source>
        <strain evidence="3">CBS 339.90</strain>
    </source>
</reference>
<evidence type="ECO:0000313" key="3">
    <source>
        <dbReference type="EMBL" id="KAK0661488.1"/>
    </source>
</evidence>
<evidence type="ECO:0000256" key="1">
    <source>
        <dbReference type="SAM" id="MobiDB-lite"/>
    </source>
</evidence>
<feature type="compositionally biased region" description="Low complexity" evidence="1">
    <location>
        <begin position="70"/>
        <end position="83"/>
    </location>
</feature>
<evidence type="ECO:0000313" key="4">
    <source>
        <dbReference type="Proteomes" id="UP001175001"/>
    </source>
</evidence>
<dbReference type="GO" id="GO:0034599">
    <property type="term" value="P:cellular response to oxidative stress"/>
    <property type="evidence" value="ECO:0007669"/>
    <property type="project" value="InterPro"/>
</dbReference>
<feature type="transmembrane region" description="Helical" evidence="2">
    <location>
        <begin position="228"/>
        <end position="247"/>
    </location>
</feature>
<keyword evidence="2" id="KW-0472">Membrane</keyword>
<dbReference type="PANTHER" id="PTHR28147:SF1">
    <property type="entry name" value="N-GLYCOSYLATION PROTEIN EOS1"/>
    <property type="match status" value="1"/>
</dbReference>
<accession>A0AA39YZQ3</accession>
<dbReference type="EMBL" id="JAUJDW010000008">
    <property type="protein sequence ID" value="KAK0661488.1"/>
    <property type="molecule type" value="Genomic_DNA"/>
</dbReference>
<feature type="transmembrane region" description="Helical" evidence="2">
    <location>
        <begin position="298"/>
        <end position="316"/>
    </location>
</feature>
<dbReference type="PANTHER" id="PTHR28147">
    <property type="entry name" value="N-GLYCOSYLATION PROTEIN EOS1"/>
    <property type="match status" value="1"/>
</dbReference>
<feature type="compositionally biased region" description="Polar residues" evidence="1">
    <location>
        <begin position="141"/>
        <end position="152"/>
    </location>
</feature>
<dbReference type="GO" id="GO:0005789">
    <property type="term" value="C:endoplasmic reticulum membrane"/>
    <property type="evidence" value="ECO:0007669"/>
    <property type="project" value="InterPro"/>
</dbReference>
<keyword evidence="4" id="KW-1185">Reference proteome</keyword>
<dbReference type="Proteomes" id="UP001175001">
    <property type="component" value="Unassembled WGS sequence"/>
</dbReference>
<dbReference type="Pfam" id="PF12326">
    <property type="entry name" value="EOS1"/>
    <property type="match status" value="1"/>
</dbReference>
<proteinExistence type="predicted"/>
<dbReference type="InterPro" id="IPR021100">
    <property type="entry name" value="N-glycosylation_EOS1"/>
</dbReference>
<feature type="compositionally biased region" description="Polar residues" evidence="1">
    <location>
        <begin position="93"/>
        <end position="103"/>
    </location>
</feature>
<feature type="compositionally biased region" description="Pro residues" evidence="1">
    <location>
        <begin position="29"/>
        <end position="41"/>
    </location>
</feature>
<feature type="compositionally biased region" description="Low complexity" evidence="1">
    <location>
        <begin position="112"/>
        <end position="122"/>
    </location>
</feature>
<feature type="region of interest" description="Disordered" evidence="1">
    <location>
        <begin position="1"/>
        <end position="159"/>
    </location>
</feature>